<dbReference type="EMBL" id="QXFT01000970">
    <property type="protein sequence ID" value="KAE9332347.1"/>
    <property type="molecule type" value="Genomic_DNA"/>
</dbReference>
<gene>
    <name evidence="2" type="ORF">PR001_g13703</name>
    <name evidence="1" type="ORF">PR002_g14097</name>
    <name evidence="3" type="ORF">PR003_g14568</name>
</gene>
<dbReference type="EMBL" id="QXFU01000962">
    <property type="protein sequence ID" value="KAE9014896.1"/>
    <property type="molecule type" value="Genomic_DNA"/>
</dbReference>
<name>A0A6A3L5I2_9STRA</name>
<dbReference type="Proteomes" id="UP000434957">
    <property type="component" value="Unassembled WGS sequence"/>
</dbReference>
<evidence type="ECO:0000313" key="1">
    <source>
        <dbReference type="EMBL" id="KAE9014896.1"/>
    </source>
</evidence>
<proteinExistence type="predicted"/>
<accession>A0A6A3L5I2</accession>
<dbReference type="OrthoDB" id="102096at2759"/>
<keyword evidence="5" id="KW-1185">Reference proteome</keyword>
<comment type="caution">
    <text evidence="1">The sequence shown here is derived from an EMBL/GenBank/DDBJ whole genome shotgun (WGS) entry which is preliminary data.</text>
</comment>
<dbReference type="Proteomes" id="UP000429607">
    <property type="component" value="Unassembled WGS sequence"/>
</dbReference>
<evidence type="ECO:0000313" key="3">
    <source>
        <dbReference type="EMBL" id="KAE9332347.1"/>
    </source>
</evidence>
<evidence type="ECO:0000313" key="6">
    <source>
        <dbReference type="Proteomes" id="UP000435112"/>
    </source>
</evidence>
<reference evidence="4 6" key="1">
    <citation type="submission" date="2018-09" db="EMBL/GenBank/DDBJ databases">
        <title>Genomic investigation of the strawberry pathogen Phytophthora fragariae indicates pathogenicity is determined by transcriptional variation in three key races.</title>
        <authorList>
            <person name="Adams T.M."/>
            <person name="Armitage A.D."/>
            <person name="Sobczyk M.K."/>
            <person name="Bates H.J."/>
            <person name="Dunwell J.M."/>
            <person name="Nellist C.F."/>
            <person name="Harrison R.J."/>
        </authorList>
    </citation>
    <scope>NUCLEOTIDE SEQUENCE [LARGE SCALE GENOMIC DNA]</scope>
    <source>
        <strain evidence="2 4">SCRP249</strain>
        <strain evidence="1 6">SCRP324</strain>
        <strain evidence="3 5">SCRP333</strain>
    </source>
</reference>
<dbReference type="AlphaFoldDB" id="A0A6A3L5I2"/>
<evidence type="ECO:0000313" key="5">
    <source>
        <dbReference type="Proteomes" id="UP000434957"/>
    </source>
</evidence>
<dbReference type="Proteomes" id="UP000435112">
    <property type="component" value="Unassembled WGS sequence"/>
</dbReference>
<protein>
    <submittedName>
        <fullName evidence="1">Uncharacterized protein</fullName>
    </submittedName>
</protein>
<dbReference type="EMBL" id="QXFV01000950">
    <property type="protein sequence ID" value="KAE9020080.1"/>
    <property type="molecule type" value="Genomic_DNA"/>
</dbReference>
<sequence>MEKASTFEARVVLDNGASFTYQNPSKFMCIQLSDCPNWQAAKSVTWRNLPAHWYITFFRSDNCVGSDGDVYSFSRDKATDGLHTFATPRRVKSIYARPTTGSIPWAVVRQCVQLRLPVKRAESTLIDESGTNSSKVATGVVVSDLGDDISTNWFEPIED</sequence>
<organism evidence="1 6">
    <name type="scientific">Phytophthora rubi</name>
    <dbReference type="NCBI Taxonomy" id="129364"/>
    <lineage>
        <taxon>Eukaryota</taxon>
        <taxon>Sar</taxon>
        <taxon>Stramenopiles</taxon>
        <taxon>Oomycota</taxon>
        <taxon>Peronosporomycetes</taxon>
        <taxon>Peronosporales</taxon>
        <taxon>Peronosporaceae</taxon>
        <taxon>Phytophthora</taxon>
    </lineage>
</organism>
<evidence type="ECO:0000313" key="4">
    <source>
        <dbReference type="Proteomes" id="UP000429607"/>
    </source>
</evidence>
<evidence type="ECO:0000313" key="2">
    <source>
        <dbReference type="EMBL" id="KAE9020080.1"/>
    </source>
</evidence>